<name>A0A919K9K3_9ACTN</name>
<dbReference type="AlphaFoldDB" id="A0A919K9K3"/>
<keyword evidence="3" id="KW-1185">Reference proteome</keyword>
<protein>
    <submittedName>
        <fullName evidence="2">Uncharacterized protein</fullName>
    </submittedName>
</protein>
<reference evidence="2" key="1">
    <citation type="submission" date="2021-01" db="EMBL/GenBank/DDBJ databases">
        <title>Whole genome shotgun sequence of Actinoplanes siamensis NBRC 109076.</title>
        <authorList>
            <person name="Komaki H."/>
            <person name="Tamura T."/>
        </authorList>
    </citation>
    <scope>NUCLEOTIDE SEQUENCE</scope>
    <source>
        <strain evidence="2">NBRC 109076</strain>
    </source>
</reference>
<sequence length="133" mass="13614">MNASGTVHTAGCASSSVCQPDSVGPNTVTSTAAIAAPPPVGTPEAAPVSVSPRHQMRRGLIGAVRADSTIRAHASARAQKVQPVLFSADPAEPRAEVGPEASAPFPRFPGFSYGEQLLRPRCSLISDALATVE</sequence>
<evidence type="ECO:0000313" key="3">
    <source>
        <dbReference type="Proteomes" id="UP000629619"/>
    </source>
</evidence>
<feature type="compositionally biased region" description="Polar residues" evidence="1">
    <location>
        <begin position="1"/>
        <end position="32"/>
    </location>
</feature>
<dbReference type="Proteomes" id="UP000629619">
    <property type="component" value="Unassembled WGS sequence"/>
</dbReference>
<evidence type="ECO:0000256" key="1">
    <source>
        <dbReference type="SAM" id="MobiDB-lite"/>
    </source>
</evidence>
<feature type="region of interest" description="Disordered" evidence="1">
    <location>
        <begin position="1"/>
        <end position="54"/>
    </location>
</feature>
<evidence type="ECO:0000313" key="2">
    <source>
        <dbReference type="EMBL" id="GIF02509.1"/>
    </source>
</evidence>
<proteinExistence type="predicted"/>
<comment type="caution">
    <text evidence="2">The sequence shown here is derived from an EMBL/GenBank/DDBJ whole genome shotgun (WGS) entry which is preliminary data.</text>
</comment>
<accession>A0A919K9K3</accession>
<dbReference type="EMBL" id="BOMW01000001">
    <property type="protein sequence ID" value="GIF02509.1"/>
    <property type="molecule type" value="Genomic_DNA"/>
</dbReference>
<organism evidence="2 3">
    <name type="scientific">Actinoplanes siamensis</name>
    <dbReference type="NCBI Taxonomy" id="1223317"/>
    <lineage>
        <taxon>Bacteria</taxon>
        <taxon>Bacillati</taxon>
        <taxon>Actinomycetota</taxon>
        <taxon>Actinomycetes</taxon>
        <taxon>Micromonosporales</taxon>
        <taxon>Micromonosporaceae</taxon>
        <taxon>Actinoplanes</taxon>
    </lineage>
</organism>
<gene>
    <name evidence="2" type="ORF">Asi03nite_00470</name>
</gene>